<dbReference type="Proteomes" id="UP000306102">
    <property type="component" value="Unassembled WGS sequence"/>
</dbReference>
<keyword evidence="2" id="KW-0418">Kinase</keyword>
<dbReference type="InterPro" id="IPR000719">
    <property type="entry name" value="Prot_kinase_dom"/>
</dbReference>
<dbReference type="GO" id="GO:0016020">
    <property type="term" value="C:membrane"/>
    <property type="evidence" value="ECO:0007669"/>
    <property type="project" value="UniProtKB-SubCell"/>
</dbReference>
<feature type="transmembrane region" description="Helical" evidence="8">
    <location>
        <begin position="44"/>
        <end position="69"/>
    </location>
</feature>
<evidence type="ECO:0000256" key="1">
    <source>
        <dbReference type="ARBA" id="ARBA00004479"/>
    </source>
</evidence>
<reference evidence="10 11" key="1">
    <citation type="journal article" date="2018" name="Proc. Natl. Acad. Sci. U.S.A.">
        <title>Draft genome sequence of Camellia sinensis var. sinensis provides insights into the evolution of the tea genome and tea quality.</title>
        <authorList>
            <person name="Wei C."/>
            <person name="Yang H."/>
            <person name="Wang S."/>
            <person name="Zhao J."/>
            <person name="Liu C."/>
            <person name="Gao L."/>
            <person name="Xia E."/>
            <person name="Lu Y."/>
            <person name="Tai Y."/>
            <person name="She G."/>
            <person name="Sun J."/>
            <person name="Cao H."/>
            <person name="Tong W."/>
            <person name="Gao Q."/>
            <person name="Li Y."/>
            <person name="Deng W."/>
            <person name="Jiang X."/>
            <person name="Wang W."/>
            <person name="Chen Q."/>
            <person name="Zhang S."/>
            <person name="Li H."/>
            <person name="Wu J."/>
            <person name="Wang P."/>
            <person name="Li P."/>
            <person name="Shi C."/>
            <person name="Zheng F."/>
            <person name="Jian J."/>
            <person name="Huang B."/>
            <person name="Shan D."/>
            <person name="Shi M."/>
            <person name="Fang C."/>
            <person name="Yue Y."/>
            <person name="Li F."/>
            <person name="Li D."/>
            <person name="Wei S."/>
            <person name="Han B."/>
            <person name="Jiang C."/>
            <person name="Yin Y."/>
            <person name="Xia T."/>
            <person name="Zhang Z."/>
            <person name="Bennetzen J.L."/>
            <person name="Zhao S."/>
            <person name="Wan X."/>
        </authorList>
    </citation>
    <scope>NUCLEOTIDE SEQUENCE [LARGE SCALE GENOMIC DNA]</scope>
    <source>
        <strain evidence="11">cv. Shuchazao</strain>
        <tissue evidence="10">Leaf</tissue>
    </source>
</reference>
<keyword evidence="4" id="KW-0732">Signal</keyword>
<evidence type="ECO:0000256" key="3">
    <source>
        <dbReference type="ARBA" id="ARBA00022692"/>
    </source>
</evidence>
<keyword evidence="11" id="KW-1185">Reference proteome</keyword>
<dbReference type="Gene3D" id="1.10.510.10">
    <property type="entry name" value="Transferase(Phosphotransferase) domain 1"/>
    <property type="match status" value="1"/>
</dbReference>
<evidence type="ECO:0000256" key="6">
    <source>
        <dbReference type="ARBA" id="ARBA00023136"/>
    </source>
</evidence>
<dbReference type="GO" id="GO:0004674">
    <property type="term" value="F:protein serine/threonine kinase activity"/>
    <property type="evidence" value="ECO:0007669"/>
    <property type="project" value="UniProtKB-KW"/>
</dbReference>
<dbReference type="InterPro" id="IPR011009">
    <property type="entry name" value="Kinase-like_dom_sf"/>
</dbReference>
<dbReference type="PANTHER" id="PTHR27009">
    <property type="entry name" value="RUST RESISTANCE KINASE LR10-RELATED"/>
    <property type="match status" value="1"/>
</dbReference>
<keyword evidence="2" id="KW-0808">Transferase</keyword>
<proteinExistence type="predicted"/>
<dbReference type="EMBL" id="SDRB02010408">
    <property type="protein sequence ID" value="THG06610.1"/>
    <property type="molecule type" value="Genomic_DNA"/>
</dbReference>
<comment type="subcellular location">
    <subcellularLocation>
        <location evidence="1">Membrane</location>
        <topology evidence="1">Single-pass type I membrane protein</topology>
    </subcellularLocation>
</comment>
<evidence type="ECO:0000256" key="2">
    <source>
        <dbReference type="ARBA" id="ARBA00022527"/>
    </source>
</evidence>
<keyword evidence="3 8" id="KW-0812">Transmembrane</keyword>
<evidence type="ECO:0000256" key="8">
    <source>
        <dbReference type="SAM" id="Phobius"/>
    </source>
</evidence>
<dbReference type="InterPro" id="IPR001245">
    <property type="entry name" value="Ser-Thr/Tyr_kinase_cat_dom"/>
</dbReference>
<gene>
    <name evidence="10" type="ORF">TEA_005233</name>
</gene>
<feature type="domain" description="Protein kinase" evidence="9">
    <location>
        <begin position="118"/>
        <end position="228"/>
    </location>
</feature>
<evidence type="ECO:0000256" key="5">
    <source>
        <dbReference type="ARBA" id="ARBA00022989"/>
    </source>
</evidence>
<keyword evidence="7" id="KW-0325">Glycoprotein</keyword>
<evidence type="ECO:0000256" key="7">
    <source>
        <dbReference type="ARBA" id="ARBA00023180"/>
    </source>
</evidence>
<keyword evidence="6 8" id="KW-0472">Membrane</keyword>
<sequence length="228" mass="25358">MDKFHASDLCNASGGECGTDTTTNQAICFFQVGRQSSYCCRIEVYCLTIVASELLLDVEAVSHFLAVLLNLGELGLLLSGLFSAVIWLLPFCIVSASSVHLLVPHHQILGGKKQLTLKVAIDKLRKGGYDDVYKGKLLDGRLIAVKLLNETKGSNREEFINEVASISRTSHINIVSLVGYCFEGRKRALIYEHMPNGYLEKFLHNKKSQETNDDLEWKTMHKIAVQIA</sequence>
<dbReference type="GO" id="GO:0005524">
    <property type="term" value="F:ATP binding"/>
    <property type="evidence" value="ECO:0007669"/>
    <property type="project" value="InterPro"/>
</dbReference>
<comment type="caution">
    <text evidence="10">The sequence shown here is derived from an EMBL/GenBank/DDBJ whole genome shotgun (WGS) entry which is preliminary data.</text>
</comment>
<evidence type="ECO:0000313" key="11">
    <source>
        <dbReference type="Proteomes" id="UP000306102"/>
    </source>
</evidence>
<evidence type="ECO:0000256" key="4">
    <source>
        <dbReference type="ARBA" id="ARBA00022729"/>
    </source>
</evidence>
<feature type="transmembrane region" description="Helical" evidence="8">
    <location>
        <begin position="81"/>
        <end position="103"/>
    </location>
</feature>
<dbReference type="Pfam" id="PF07714">
    <property type="entry name" value="PK_Tyr_Ser-Thr"/>
    <property type="match status" value="1"/>
</dbReference>
<dbReference type="SUPFAM" id="SSF56112">
    <property type="entry name" value="Protein kinase-like (PK-like)"/>
    <property type="match status" value="1"/>
</dbReference>
<dbReference type="InterPro" id="IPR045874">
    <property type="entry name" value="LRK10/LRL21-25-like"/>
</dbReference>
<name>A0A4S4DTN6_CAMSN</name>
<organism evidence="10 11">
    <name type="scientific">Camellia sinensis var. sinensis</name>
    <name type="common">China tea</name>
    <dbReference type="NCBI Taxonomy" id="542762"/>
    <lineage>
        <taxon>Eukaryota</taxon>
        <taxon>Viridiplantae</taxon>
        <taxon>Streptophyta</taxon>
        <taxon>Embryophyta</taxon>
        <taxon>Tracheophyta</taxon>
        <taxon>Spermatophyta</taxon>
        <taxon>Magnoliopsida</taxon>
        <taxon>eudicotyledons</taxon>
        <taxon>Gunneridae</taxon>
        <taxon>Pentapetalae</taxon>
        <taxon>asterids</taxon>
        <taxon>Ericales</taxon>
        <taxon>Theaceae</taxon>
        <taxon>Camellia</taxon>
    </lineage>
</organism>
<accession>A0A4S4DTN6</accession>
<keyword evidence="2" id="KW-0723">Serine/threonine-protein kinase</keyword>
<dbReference type="STRING" id="542762.A0A4S4DTN6"/>
<protein>
    <recommendedName>
        <fullName evidence="9">Protein kinase domain-containing protein</fullName>
    </recommendedName>
</protein>
<keyword evidence="5 8" id="KW-1133">Transmembrane helix</keyword>
<dbReference type="PROSITE" id="PS50011">
    <property type="entry name" value="PROTEIN_KINASE_DOM"/>
    <property type="match status" value="1"/>
</dbReference>
<evidence type="ECO:0000313" key="10">
    <source>
        <dbReference type="EMBL" id="THG06610.1"/>
    </source>
</evidence>
<dbReference type="AlphaFoldDB" id="A0A4S4DTN6"/>
<evidence type="ECO:0000259" key="9">
    <source>
        <dbReference type="PROSITE" id="PS50011"/>
    </source>
</evidence>